<name>A0ABU0HSP2_9HYPH</name>
<evidence type="ECO:0000259" key="4">
    <source>
        <dbReference type="SMART" id="SM00382"/>
    </source>
</evidence>
<dbReference type="PANTHER" id="PTHR43788">
    <property type="entry name" value="DNA2/NAM7 HELICASE FAMILY MEMBER"/>
    <property type="match status" value="1"/>
</dbReference>
<feature type="compositionally biased region" description="Basic and acidic residues" evidence="3">
    <location>
        <begin position="422"/>
        <end position="432"/>
    </location>
</feature>
<dbReference type="Pfam" id="PF13604">
    <property type="entry name" value="AAA_30"/>
    <property type="match status" value="1"/>
</dbReference>
<feature type="domain" description="AAA+ ATPase" evidence="4">
    <location>
        <begin position="348"/>
        <end position="607"/>
    </location>
</feature>
<dbReference type="CDD" id="cd17933">
    <property type="entry name" value="DEXSc_RecD-like"/>
    <property type="match status" value="1"/>
</dbReference>
<keyword evidence="6" id="KW-1185">Reference proteome</keyword>
<dbReference type="Gene3D" id="2.30.30.940">
    <property type="match status" value="1"/>
</dbReference>
<comment type="caution">
    <text evidence="5">The sequence shown here is derived from an EMBL/GenBank/DDBJ whole genome shotgun (WGS) entry which is preliminary data.</text>
</comment>
<dbReference type="InterPro" id="IPR027417">
    <property type="entry name" value="P-loop_NTPase"/>
</dbReference>
<dbReference type="Pfam" id="PF13538">
    <property type="entry name" value="UvrD_C_2"/>
    <property type="match status" value="1"/>
</dbReference>
<evidence type="ECO:0000256" key="1">
    <source>
        <dbReference type="ARBA" id="ARBA00022741"/>
    </source>
</evidence>
<dbReference type="GO" id="GO:0008854">
    <property type="term" value="F:exodeoxyribonuclease V activity"/>
    <property type="evidence" value="ECO:0007669"/>
    <property type="project" value="UniProtKB-EC"/>
</dbReference>
<dbReference type="PANTHER" id="PTHR43788:SF6">
    <property type="entry name" value="DNA HELICASE B"/>
    <property type="match status" value="1"/>
</dbReference>
<keyword evidence="1" id="KW-0547">Nucleotide-binding</keyword>
<evidence type="ECO:0000256" key="2">
    <source>
        <dbReference type="ARBA" id="ARBA00022840"/>
    </source>
</evidence>
<evidence type="ECO:0000313" key="5">
    <source>
        <dbReference type="EMBL" id="MDQ0444491.1"/>
    </source>
</evidence>
<protein>
    <submittedName>
        <fullName evidence="5">Exodeoxyribonuclease V alpha subunit</fullName>
        <ecNumber evidence="5">3.1.11.5</ecNumber>
    </submittedName>
</protein>
<dbReference type="RefSeq" id="WP_238247399.1">
    <property type="nucleotide sequence ID" value="NZ_BPQX01000009.1"/>
</dbReference>
<feature type="region of interest" description="Disordered" evidence="3">
    <location>
        <begin position="422"/>
        <end position="443"/>
    </location>
</feature>
<dbReference type="Proteomes" id="UP001236369">
    <property type="component" value="Unassembled WGS sequence"/>
</dbReference>
<dbReference type="EC" id="3.1.11.5" evidence="5"/>
<dbReference type="InterPro" id="IPR027785">
    <property type="entry name" value="UvrD-like_helicase_C"/>
</dbReference>
<organism evidence="5 6">
    <name type="scientific">Methylobacterium persicinum</name>
    <dbReference type="NCBI Taxonomy" id="374426"/>
    <lineage>
        <taxon>Bacteria</taxon>
        <taxon>Pseudomonadati</taxon>
        <taxon>Pseudomonadota</taxon>
        <taxon>Alphaproteobacteria</taxon>
        <taxon>Hyphomicrobiales</taxon>
        <taxon>Methylobacteriaceae</taxon>
        <taxon>Methylobacterium</taxon>
    </lineage>
</organism>
<accession>A0ABU0HSP2</accession>
<evidence type="ECO:0000313" key="6">
    <source>
        <dbReference type="Proteomes" id="UP001236369"/>
    </source>
</evidence>
<dbReference type="CDD" id="cd18809">
    <property type="entry name" value="SF1_C_RecD"/>
    <property type="match status" value="1"/>
</dbReference>
<dbReference type="SUPFAM" id="SSF52540">
    <property type="entry name" value="P-loop containing nucleoside triphosphate hydrolases"/>
    <property type="match status" value="2"/>
</dbReference>
<dbReference type="InterPro" id="IPR050534">
    <property type="entry name" value="Coronavir_polyprotein_1ab"/>
</dbReference>
<dbReference type="Gene3D" id="1.10.150.20">
    <property type="entry name" value="5' to 3' exonuclease, C-terminal subdomain"/>
    <property type="match status" value="1"/>
</dbReference>
<dbReference type="EMBL" id="JAUSVV010000012">
    <property type="protein sequence ID" value="MDQ0444491.1"/>
    <property type="molecule type" value="Genomic_DNA"/>
</dbReference>
<keyword evidence="2" id="KW-0067">ATP-binding</keyword>
<proteinExistence type="predicted"/>
<dbReference type="InterPro" id="IPR003593">
    <property type="entry name" value="AAA+_ATPase"/>
</dbReference>
<keyword evidence="5" id="KW-0378">Hydrolase</keyword>
<sequence>MLNHQMVVQVASILLAARGKTVFSGPQEDGVRVKVVASGKGFLPVVGEVYEVRGEWRWSDQYGEQLHGDGDTFRRLMPSGALLRPWLERIPGVGPERAKRLLRAFEGNLDHVFDGGVSIEKLASIIDPERPNLATRVAVAITHEWERVKGEYDAMRWLEEQGVEDPRTARTISRLLGPMAVATLSRNPYVLASVIPWTRLDPVAQRVLLKRGDVPSLPTCEARIVGATDVVMQDAVRRGHTAVAKIGFAAEVAKRLGLECSPDLSRMIISAGLKTRAIVDGSDRWRAPGCAIMEEEILARFRDMAAGLERTKVRIPPPRDLRRVLAMVERRGRDLFPEQRDAVVGLVERPISCLTGGAGTGKTTTCRAVVDLWEALGGRVELAALSGKAALRLGQGVERVGENAPPALTLHKLLMGLRKRRDGETHWGKPPDEGEPPAPGRELPALTDRTLLILDEASMIDLGQMHQVVEAMPAGCRLMLVGDAFQLPPVGFGLVFHHVVAQESVTARLQVVRRQEDSSGIPAVSKEIRSLSRLSLAPYARGRMGVSFLPAAQGRVSAAIERVVDDLGGFASGPDDLLVLAAVNRRAAQPDGTVSDLNVRLQRRAAGHGGGGGRDPDRPVVRGLLGSDFATGDPVVHLRNDYEGGLRNGTLGVVTEVDTAAGAVVCAFDGEAHRFSGGGLLDIALAYAVSCHKAQGSQARVVVISLVDAPNMDPTWLYTAVTRAVESAVIVGEERVLVDVMRRVPAFERRVTGCRFDLSGP</sequence>
<reference evidence="5 6" key="1">
    <citation type="submission" date="2023-07" db="EMBL/GenBank/DDBJ databases">
        <title>Genomic Encyclopedia of Type Strains, Phase IV (KMG-IV): sequencing the most valuable type-strain genomes for metagenomic binning, comparative biology and taxonomic classification.</title>
        <authorList>
            <person name="Goeker M."/>
        </authorList>
    </citation>
    <scope>NUCLEOTIDE SEQUENCE [LARGE SCALE GENOMIC DNA]</scope>
    <source>
        <strain evidence="5 6">DSM 19562</strain>
    </source>
</reference>
<evidence type="ECO:0000256" key="3">
    <source>
        <dbReference type="SAM" id="MobiDB-lite"/>
    </source>
</evidence>
<dbReference type="Gene3D" id="3.40.50.300">
    <property type="entry name" value="P-loop containing nucleotide triphosphate hydrolases"/>
    <property type="match status" value="2"/>
</dbReference>
<dbReference type="SMART" id="SM00382">
    <property type="entry name" value="AAA"/>
    <property type="match status" value="1"/>
</dbReference>
<gene>
    <name evidence="5" type="ORF">QO016_004002</name>
</gene>